<proteinExistence type="predicted"/>
<dbReference type="Proteomes" id="UP000315589">
    <property type="component" value="Unassembled WGS sequence"/>
</dbReference>
<organism evidence="1 2">
    <name type="scientific">Candidatus Berkelbacteria bacterium Licking1014_85</name>
    <dbReference type="NCBI Taxonomy" id="2017148"/>
    <lineage>
        <taxon>Bacteria</taxon>
        <taxon>Candidatus Berkelbacteria</taxon>
    </lineage>
</organism>
<dbReference type="AlphaFoldDB" id="A0A554LHL5"/>
<sequence length="29" mass="3697">DQKEMGHKSFFEHIIKYWYHPKYINRMLG</sequence>
<evidence type="ECO:0000313" key="2">
    <source>
        <dbReference type="Proteomes" id="UP000315589"/>
    </source>
</evidence>
<protein>
    <submittedName>
        <fullName evidence="1">Uncharacterized protein</fullName>
    </submittedName>
</protein>
<name>A0A554LHL5_9BACT</name>
<feature type="non-terminal residue" evidence="1">
    <location>
        <position position="1"/>
    </location>
</feature>
<dbReference type="EMBL" id="VMGI01000070">
    <property type="protein sequence ID" value="TSC92348.1"/>
    <property type="molecule type" value="Genomic_DNA"/>
</dbReference>
<reference evidence="1 2" key="1">
    <citation type="submission" date="2017-07" db="EMBL/GenBank/DDBJ databases">
        <title>Mechanisms for carbon and nitrogen cycling indicate functional differentiation within the Candidate Phyla Radiation.</title>
        <authorList>
            <person name="Danczak R.E."/>
            <person name="Johnston M.D."/>
            <person name="Kenah C."/>
            <person name="Slattery M."/>
            <person name="Wrighton K.C."/>
            <person name="Wilkins M.J."/>
        </authorList>
    </citation>
    <scope>NUCLEOTIDE SEQUENCE [LARGE SCALE GENOMIC DNA]</scope>
    <source>
        <strain evidence="1">Licking1014_85</strain>
    </source>
</reference>
<evidence type="ECO:0000313" key="1">
    <source>
        <dbReference type="EMBL" id="TSC92348.1"/>
    </source>
</evidence>
<gene>
    <name evidence="1" type="ORF">CEN91_488</name>
</gene>
<comment type="caution">
    <text evidence="1">The sequence shown here is derived from an EMBL/GenBank/DDBJ whole genome shotgun (WGS) entry which is preliminary data.</text>
</comment>
<accession>A0A554LHL5</accession>